<keyword evidence="1" id="KW-0732">Signal</keyword>
<gene>
    <name evidence="2" type="ORF">SAMN02949497_1546</name>
</gene>
<organism evidence="2 3">
    <name type="scientific">Methylomagnum ishizawai</name>
    <dbReference type="NCBI Taxonomy" id="1760988"/>
    <lineage>
        <taxon>Bacteria</taxon>
        <taxon>Pseudomonadati</taxon>
        <taxon>Pseudomonadota</taxon>
        <taxon>Gammaproteobacteria</taxon>
        <taxon>Methylococcales</taxon>
        <taxon>Methylococcaceae</taxon>
        <taxon>Methylomagnum</taxon>
    </lineage>
</organism>
<dbReference type="EMBL" id="FXAM01000001">
    <property type="protein sequence ID" value="SMF94237.1"/>
    <property type="molecule type" value="Genomic_DNA"/>
</dbReference>
<reference evidence="2 3" key="1">
    <citation type="submission" date="2016-12" db="EMBL/GenBank/DDBJ databases">
        <authorList>
            <person name="Song W.-J."/>
            <person name="Kurnit D.M."/>
        </authorList>
    </citation>
    <scope>NUCLEOTIDE SEQUENCE [LARGE SCALE GENOMIC DNA]</scope>
    <source>
        <strain evidence="2 3">175</strain>
    </source>
</reference>
<name>A0A1Y6CV92_9GAMM</name>
<feature type="chain" id="PRO_5012350961" evidence="1">
    <location>
        <begin position="22"/>
        <end position="262"/>
    </location>
</feature>
<keyword evidence="3" id="KW-1185">Reference proteome</keyword>
<dbReference type="PROSITE" id="PS51257">
    <property type="entry name" value="PROKAR_LIPOPROTEIN"/>
    <property type="match status" value="1"/>
</dbReference>
<evidence type="ECO:0000313" key="3">
    <source>
        <dbReference type="Proteomes" id="UP000192923"/>
    </source>
</evidence>
<sequence>MRLLTGTCALVLSTLPIQTMAACPTSGQITSTVTGNAVTFGSLNANKSVVVGGLSVTNGSGNSTSAQVAALFTNLTPTSSCNAAAVTAIGGTCSGTLGFTSGAATQSGSGGSATNLITFSGAGTFSASSTNDPNVIKGITSTPGLATLVLGNTVCVQGSAVGYTAAPWYNQEYHQGNPNSTTGSVIDYKQGPSSTVDPSETIGTWSISGSGTSTVLNYSYTGGPNFTYKVFDVGGGSYDFCDTNNASNVIPVIYIKQGQVAC</sequence>
<evidence type="ECO:0000313" key="2">
    <source>
        <dbReference type="EMBL" id="SMF94237.1"/>
    </source>
</evidence>
<feature type="signal peptide" evidence="1">
    <location>
        <begin position="1"/>
        <end position="21"/>
    </location>
</feature>
<accession>A0A1Y6CV92</accession>
<dbReference type="AlphaFoldDB" id="A0A1Y6CV92"/>
<dbReference type="Proteomes" id="UP000192923">
    <property type="component" value="Unassembled WGS sequence"/>
</dbReference>
<protein>
    <submittedName>
        <fullName evidence="2">Uncharacterized protein</fullName>
    </submittedName>
</protein>
<proteinExistence type="predicted"/>
<evidence type="ECO:0000256" key="1">
    <source>
        <dbReference type="SAM" id="SignalP"/>
    </source>
</evidence>